<feature type="domain" description="Methyltransferase FkbM" evidence="1">
    <location>
        <begin position="145"/>
        <end position="275"/>
    </location>
</feature>
<sequence length="349" mass="37907">MLATEIPPLQASSKLSAICSPPFTPAADAAAPPSSSRLVNAPFLPASWRRRPPNWNSVTTCSFPSPPGWRGSSSCSRRLPIKKVTGKAPRTRTARGTGQVNLASKFWSGWGLARSLLIYYGKPGRARRDRRFYAQFIGRGSLVFDIGAHVGNRVGVFLRLGAVCVAVEPQPLFSGLLQKLYGNHPAFTLVESAVGRAEGSTEMHISRRTPTVSTTSSGWREQVIRSPSFASVAWEDSVSVPVTTLDTLIDRSGVPDLCKIDVEGSELAVLQGLSRPLPLLSLEYIPAASAGAVACIACLENLGSYRYNWSQGESQRLREESWLAPAEMTARLQEMEIDEPSGDFYARLN</sequence>
<proteinExistence type="predicted"/>
<dbReference type="InterPro" id="IPR052514">
    <property type="entry name" value="SAM-dependent_MTase"/>
</dbReference>
<dbReference type="Gene3D" id="3.40.50.150">
    <property type="entry name" value="Vaccinia Virus protein VP39"/>
    <property type="match status" value="1"/>
</dbReference>
<dbReference type="Pfam" id="PF05050">
    <property type="entry name" value="Methyltransf_21"/>
    <property type="match status" value="1"/>
</dbReference>
<dbReference type="SUPFAM" id="SSF53335">
    <property type="entry name" value="S-adenosyl-L-methionine-dependent methyltransferases"/>
    <property type="match status" value="1"/>
</dbReference>
<dbReference type="NCBIfam" id="TIGR01444">
    <property type="entry name" value="fkbM_fam"/>
    <property type="match status" value="1"/>
</dbReference>
<name>A0A6B1DA91_9CHLR</name>
<keyword evidence="2" id="KW-0808">Transferase</keyword>
<dbReference type="InterPro" id="IPR029063">
    <property type="entry name" value="SAM-dependent_MTases_sf"/>
</dbReference>
<dbReference type="GO" id="GO:0008168">
    <property type="term" value="F:methyltransferase activity"/>
    <property type="evidence" value="ECO:0007669"/>
    <property type="project" value="UniProtKB-KW"/>
</dbReference>
<evidence type="ECO:0000259" key="1">
    <source>
        <dbReference type="Pfam" id="PF05050"/>
    </source>
</evidence>
<dbReference type="PANTHER" id="PTHR34203:SF15">
    <property type="entry name" value="SLL1173 PROTEIN"/>
    <property type="match status" value="1"/>
</dbReference>
<gene>
    <name evidence="2" type="ORF">F4X14_16910</name>
</gene>
<reference evidence="2" key="1">
    <citation type="submission" date="2019-09" db="EMBL/GenBank/DDBJ databases">
        <title>Characterisation of the sponge microbiome using genome-centric metagenomics.</title>
        <authorList>
            <person name="Engelberts J.P."/>
            <person name="Robbins S.J."/>
            <person name="De Goeij J.M."/>
            <person name="Aranda M."/>
            <person name="Bell S.C."/>
            <person name="Webster N.S."/>
        </authorList>
    </citation>
    <scope>NUCLEOTIDE SEQUENCE</scope>
    <source>
        <strain evidence="2">SB0661_bin_32</strain>
    </source>
</reference>
<evidence type="ECO:0000313" key="2">
    <source>
        <dbReference type="EMBL" id="MYC96648.1"/>
    </source>
</evidence>
<accession>A0A6B1DA91</accession>
<dbReference type="PANTHER" id="PTHR34203">
    <property type="entry name" value="METHYLTRANSFERASE, FKBM FAMILY PROTEIN"/>
    <property type="match status" value="1"/>
</dbReference>
<protein>
    <submittedName>
        <fullName evidence="2">FkbM family methyltransferase</fullName>
    </submittedName>
</protein>
<comment type="caution">
    <text evidence="2">The sequence shown here is derived from an EMBL/GenBank/DDBJ whole genome shotgun (WGS) entry which is preliminary data.</text>
</comment>
<organism evidence="2">
    <name type="scientific">Caldilineaceae bacterium SB0661_bin_32</name>
    <dbReference type="NCBI Taxonomy" id="2605255"/>
    <lineage>
        <taxon>Bacteria</taxon>
        <taxon>Bacillati</taxon>
        <taxon>Chloroflexota</taxon>
        <taxon>Caldilineae</taxon>
        <taxon>Caldilineales</taxon>
        <taxon>Caldilineaceae</taxon>
    </lineage>
</organism>
<dbReference type="AlphaFoldDB" id="A0A6B1DA91"/>
<keyword evidence="2" id="KW-0489">Methyltransferase</keyword>
<dbReference type="InterPro" id="IPR006342">
    <property type="entry name" value="FkbM_mtfrase"/>
</dbReference>
<dbReference type="EMBL" id="VXMH01000092">
    <property type="protein sequence ID" value="MYC96648.1"/>
    <property type="molecule type" value="Genomic_DNA"/>
</dbReference>
<dbReference type="GO" id="GO:0032259">
    <property type="term" value="P:methylation"/>
    <property type="evidence" value="ECO:0007669"/>
    <property type="project" value="UniProtKB-KW"/>
</dbReference>